<dbReference type="PROSITE" id="PS50975">
    <property type="entry name" value="ATP_GRASP"/>
    <property type="match status" value="1"/>
</dbReference>
<dbReference type="PANTHER" id="PTHR43585:SF2">
    <property type="entry name" value="ATP-GRASP ENZYME FSQD"/>
    <property type="match status" value="1"/>
</dbReference>
<dbReference type="SMART" id="SM01209">
    <property type="entry name" value="GARS_A"/>
    <property type="match status" value="1"/>
</dbReference>
<dbReference type="InterPro" id="IPR040570">
    <property type="entry name" value="LAL_C2"/>
</dbReference>
<dbReference type="SUPFAM" id="SSF56059">
    <property type="entry name" value="Glutathione synthetase ATP-binding domain-like"/>
    <property type="match status" value="1"/>
</dbReference>
<dbReference type="InterPro" id="IPR052032">
    <property type="entry name" value="ATP-dep_AA_Ligase"/>
</dbReference>
<dbReference type="RefSeq" id="WP_088974998.1">
    <property type="nucleotide sequence ID" value="NZ_LT607753.1"/>
</dbReference>
<reference evidence="7" key="1">
    <citation type="submission" date="2016-06" db="EMBL/GenBank/DDBJ databases">
        <authorList>
            <person name="Varghese N."/>
            <person name="Submissions Spin"/>
        </authorList>
    </citation>
    <scope>NUCLEOTIDE SEQUENCE [LARGE SCALE GENOMIC DNA]</scope>
    <source>
        <strain evidence="7">DSM 45161</strain>
    </source>
</reference>
<dbReference type="Proteomes" id="UP000198215">
    <property type="component" value="Chromosome I"/>
</dbReference>
<dbReference type="Pfam" id="PF13535">
    <property type="entry name" value="ATP-grasp_4"/>
    <property type="match status" value="1"/>
</dbReference>
<name>A0A1C5HE09_9ACTN</name>
<evidence type="ECO:0000256" key="4">
    <source>
        <dbReference type="PROSITE-ProRule" id="PRU00409"/>
    </source>
</evidence>
<dbReference type="GO" id="GO:0046872">
    <property type="term" value="F:metal ion binding"/>
    <property type="evidence" value="ECO:0007669"/>
    <property type="project" value="InterPro"/>
</dbReference>
<dbReference type="AlphaFoldDB" id="A0A1C5HE09"/>
<keyword evidence="1" id="KW-0436">Ligase</keyword>
<proteinExistence type="predicted"/>
<protein>
    <submittedName>
        <fullName evidence="6">Argininosuccinate lyase</fullName>
    </submittedName>
</protein>
<keyword evidence="2 4" id="KW-0547">Nucleotide-binding</keyword>
<dbReference type="Gene3D" id="3.40.50.20">
    <property type="match status" value="1"/>
</dbReference>
<evidence type="ECO:0000256" key="1">
    <source>
        <dbReference type="ARBA" id="ARBA00022598"/>
    </source>
</evidence>
<dbReference type="Pfam" id="PF18130">
    <property type="entry name" value="ATPgrasp_N"/>
    <property type="match status" value="1"/>
</dbReference>
<evidence type="ECO:0000259" key="5">
    <source>
        <dbReference type="PROSITE" id="PS50975"/>
    </source>
</evidence>
<sequence length="424" mass="44673">MAHVLVVESWVGAMSGLLPRAIREAGHRFSFLTRDLHHYLRSAPTDRPHPLLAAENVLTTETNDLPGLMSFVEDVHRVLRFDGVVTSCDYYLGTAARLAAHLGLPGAAPEAVECAYRKDLARAAMRRAGVPQPAFAVTEDWAATSNAADGIGYPLVVKPVDLCAGMYVRRVRDRAELRAAYDALAGFPVNARRQPRTPLVLLEELLDGPEVSVETATVDGVTTVIGVTDKSLAGTSGFVESGHMFPAPLDPDLARAVGATATAALAAVGLDHGVAHTELRLTPDGPRVVEVNPRPAGNQITELVRRVTGIDLPMGYAQLALGERPDLTPTDTGVRSAAIAFLLPPRPGTVTGITGTEAVVAEPRVVDWAVKPAGHRAGEASSNNHYLGHVMVVDPAGAGARSLADRLVAGLRVGYAEEPAGVPA</sequence>
<dbReference type="Gene3D" id="3.30.470.20">
    <property type="entry name" value="ATP-grasp fold, B domain"/>
    <property type="match status" value="1"/>
</dbReference>
<dbReference type="InterPro" id="IPR041472">
    <property type="entry name" value="BL00235/CARNS1_N"/>
</dbReference>
<evidence type="ECO:0000256" key="3">
    <source>
        <dbReference type="ARBA" id="ARBA00022840"/>
    </source>
</evidence>
<dbReference type="Pfam" id="PF18603">
    <property type="entry name" value="LAL_C2"/>
    <property type="match status" value="1"/>
</dbReference>
<evidence type="ECO:0000313" key="7">
    <source>
        <dbReference type="Proteomes" id="UP000198215"/>
    </source>
</evidence>
<feature type="domain" description="ATP-grasp" evidence="5">
    <location>
        <begin position="122"/>
        <end position="321"/>
    </location>
</feature>
<keyword evidence="7" id="KW-1185">Reference proteome</keyword>
<keyword evidence="3 4" id="KW-0067">ATP-binding</keyword>
<accession>A0A1C5HE09</accession>
<dbReference type="GO" id="GO:0005524">
    <property type="term" value="F:ATP binding"/>
    <property type="evidence" value="ECO:0007669"/>
    <property type="project" value="UniProtKB-UniRule"/>
</dbReference>
<dbReference type="PANTHER" id="PTHR43585">
    <property type="entry name" value="FUMIPYRROLE BIOSYNTHESIS PROTEIN C"/>
    <property type="match status" value="1"/>
</dbReference>
<dbReference type="EMBL" id="LT607753">
    <property type="protein sequence ID" value="SCG44183.1"/>
    <property type="molecule type" value="Genomic_DNA"/>
</dbReference>
<dbReference type="InterPro" id="IPR011761">
    <property type="entry name" value="ATP-grasp"/>
</dbReference>
<evidence type="ECO:0000256" key="2">
    <source>
        <dbReference type="ARBA" id="ARBA00022741"/>
    </source>
</evidence>
<dbReference type="GO" id="GO:0016829">
    <property type="term" value="F:lyase activity"/>
    <property type="evidence" value="ECO:0007669"/>
    <property type="project" value="UniProtKB-KW"/>
</dbReference>
<dbReference type="OrthoDB" id="24041at2"/>
<gene>
    <name evidence="6" type="ORF">GA0070614_1182</name>
</gene>
<dbReference type="GO" id="GO:0016874">
    <property type="term" value="F:ligase activity"/>
    <property type="evidence" value="ECO:0007669"/>
    <property type="project" value="UniProtKB-KW"/>
</dbReference>
<keyword evidence="6" id="KW-0456">Lyase</keyword>
<evidence type="ECO:0000313" key="6">
    <source>
        <dbReference type="EMBL" id="SCG44183.1"/>
    </source>
</evidence>
<organism evidence="6 7">
    <name type="scientific">Micromonospora coxensis</name>
    <dbReference type="NCBI Taxonomy" id="356852"/>
    <lineage>
        <taxon>Bacteria</taxon>
        <taxon>Bacillati</taxon>
        <taxon>Actinomycetota</taxon>
        <taxon>Actinomycetes</taxon>
        <taxon>Micromonosporales</taxon>
        <taxon>Micromonosporaceae</taxon>
        <taxon>Micromonospora</taxon>
    </lineage>
</organism>